<dbReference type="GO" id="GO:0008081">
    <property type="term" value="F:phosphoric diester hydrolase activity"/>
    <property type="evidence" value="ECO:0007669"/>
    <property type="project" value="UniProtKB-ARBA"/>
</dbReference>
<protein>
    <submittedName>
        <fullName evidence="3">HD domain-containing protein</fullName>
    </submittedName>
</protein>
<dbReference type="PANTHER" id="PTHR43155:SF1">
    <property type="entry name" value="3'3'-CGAMP-SPECIFIC PHOSPHODIESTERASE 1"/>
    <property type="match status" value="1"/>
</dbReference>
<dbReference type="EMBL" id="FNAP01000004">
    <property type="protein sequence ID" value="SDE18445.1"/>
    <property type="molecule type" value="Genomic_DNA"/>
</dbReference>
<dbReference type="SUPFAM" id="SSF109604">
    <property type="entry name" value="HD-domain/PDEase-like"/>
    <property type="match status" value="2"/>
</dbReference>
<dbReference type="InterPro" id="IPR003607">
    <property type="entry name" value="HD/PDEase_dom"/>
</dbReference>
<feature type="domain" description="HD-GYP" evidence="2">
    <location>
        <begin position="19"/>
        <end position="210"/>
    </location>
</feature>
<dbReference type="PROSITE" id="PS51831">
    <property type="entry name" value="HD"/>
    <property type="match status" value="1"/>
</dbReference>
<dbReference type="Proteomes" id="UP000199412">
    <property type="component" value="Unassembled WGS sequence"/>
</dbReference>
<dbReference type="InterPro" id="IPR006674">
    <property type="entry name" value="HD_domain"/>
</dbReference>
<gene>
    <name evidence="3" type="ORF">SAMN05421720_10495</name>
</gene>
<reference evidence="3 4" key="1">
    <citation type="submission" date="2016-10" db="EMBL/GenBank/DDBJ databases">
        <authorList>
            <person name="de Groot N.N."/>
        </authorList>
    </citation>
    <scope>NUCLEOTIDE SEQUENCE [LARGE SCALE GENOMIC DNA]</scope>
    <source>
        <strain evidence="3 4">ATCC 700224</strain>
    </source>
</reference>
<dbReference type="InterPro" id="IPR037522">
    <property type="entry name" value="HD_GYP_dom"/>
</dbReference>
<dbReference type="PROSITE" id="PS51832">
    <property type="entry name" value="HD_GYP"/>
    <property type="match status" value="2"/>
</dbReference>
<evidence type="ECO:0000259" key="2">
    <source>
        <dbReference type="PROSITE" id="PS51832"/>
    </source>
</evidence>
<proteinExistence type="predicted"/>
<dbReference type="AlphaFoldDB" id="A0A1G7AWQ0"/>
<sequence>MCKAMAPAVNDLVPARNPLRLDLREVIYVLSGVFDFVGVTDVLHGKRVAHMAMAVGRALGLDQDRLDDLFEAALIHDAGVSTTREHDKLISQYAFLEVDWHCVRGQDLFLRFAPMAHLAPIIAYHHTAWSRLRNSDNGLSRDTRLATNIIHLVDRVDSLLARQPGIDPALMRPCVLEILEHSGQDFAPEVLEAFREVSAREAFWFGLDADALAVELAPHARHGHTRTLSSSELTELATLFASIVDAKSPFTAEHSAGVGHLSAHLAARAELDADVCEQIEIAALLHDIGKLRIPDAILDKPGPLDARERATMNRHAYYTYLILTQITGFDEIAVWAAYHHESPNGGGYPFRESGAGLPLEARIVAVADVFQALAQVRPYRDAMKPDRIMGILGSLARENRLDGDLVALIDEDLDTCWRVAVHPG</sequence>
<keyword evidence="4" id="KW-1185">Reference proteome</keyword>
<dbReference type="SMART" id="SM00471">
    <property type="entry name" value="HDc"/>
    <property type="match status" value="2"/>
</dbReference>
<name>A0A1G7AWQ0_9PROT</name>
<dbReference type="STRING" id="69960.SAMN05421720_10495"/>
<dbReference type="Gene3D" id="1.10.3210.10">
    <property type="entry name" value="Hypothetical protein af1432"/>
    <property type="match status" value="2"/>
</dbReference>
<dbReference type="CDD" id="cd00077">
    <property type="entry name" value="HDc"/>
    <property type="match status" value="2"/>
</dbReference>
<dbReference type="PANTHER" id="PTHR43155">
    <property type="entry name" value="CYCLIC DI-GMP PHOSPHODIESTERASE PA4108-RELATED"/>
    <property type="match status" value="1"/>
</dbReference>
<feature type="domain" description="HD-GYP" evidence="2">
    <location>
        <begin position="229"/>
        <end position="424"/>
    </location>
</feature>
<evidence type="ECO:0000313" key="4">
    <source>
        <dbReference type="Proteomes" id="UP000199412"/>
    </source>
</evidence>
<accession>A0A1G7AWQ0</accession>
<evidence type="ECO:0000313" key="3">
    <source>
        <dbReference type="EMBL" id="SDE18445.1"/>
    </source>
</evidence>
<dbReference type="Pfam" id="PF01966">
    <property type="entry name" value="HD"/>
    <property type="match status" value="1"/>
</dbReference>
<evidence type="ECO:0000259" key="1">
    <source>
        <dbReference type="PROSITE" id="PS51831"/>
    </source>
</evidence>
<feature type="domain" description="HD" evidence="1">
    <location>
        <begin position="251"/>
        <end position="373"/>
    </location>
</feature>
<organism evidence="3 4">
    <name type="scientific">Rhodospira trueperi</name>
    <dbReference type="NCBI Taxonomy" id="69960"/>
    <lineage>
        <taxon>Bacteria</taxon>
        <taxon>Pseudomonadati</taxon>
        <taxon>Pseudomonadota</taxon>
        <taxon>Alphaproteobacteria</taxon>
        <taxon>Rhodospirillales</taxon>
        <taxon>Rhodospirillaceae</taxon>
        <taxon>Rhodospira</taxon>
    </lineage>
</organism>
<dbReference type="Pfam" id="PF13487">
    <property type="entry name" value="HD_5"/>
    <property type="match status" value="1"/>
</dbReference>